<keyword evidence="3 6" id="KW-0251">Elongation factor</keyword>
<comment type="similarity">
    <text evidence="1 6">Belongs to the EF-Ts family.</text>
</comment>
<evidence type="ECO:0000256" key="6">
    <source>
        <dbReference type="HAMAP-Rule" id="MF_00050"/>
    </source>
</evidence>
<evidence type="ECO:0000256" key="3">
    <source>
        <dbReference type="ARBA" id="ARBA00022768"/>
    </source>
</evidence>
<dbReference type="Gene3D" id="3.30.479.20">
    <property type="entry name" value="Elongation factor Ts, dimerisation domain"/>
    <property type="match status" value="2"/>
</dbReference>
<dbReference type="SUPFAM" id="SSF54713">
    <property type="entry name" value="Elongation factor Ts (EF-Ts), dimerisation domain"/>
    <property type="match status" value="2"/>
</dbReference>
<sequence length="295" mass="31937">MIVGGTMMAISAAMVKELRERTGAGMMDCKKALAETNGDMQQAIDYLREKGIAKAEKKAGRVAAEGAVTAYLTPDAKVGAIVEINCETDFAAGNEQFRELSAKVAKHIAETNPADLDVLNASTLDGKEVASLITEATATIGEKISLRRFVRYESAGRIAVYIHMGGKIGVLVELSGGDEQLGKDIAMQIAAAAPLAVDRAGVTADHIEHEKEVLRKQALEEGKPEKIIEKMVEGRINKFYEEVCLLEQKFVKDPEKKIADVLGPVEIKAFTRFQLGEGIEKKQEDFAAEVAAQMK</sequence>
<dbReference type="FunFam" id="1.10.8.10:FF:000001">
    <property type="entry name" value="Elongation factor Ts"/>
    <property type="match status" value="1"/>
</dbReference>
<keyword evidence="4 6" id="KW-0648">Protein biosynthesis</keyword>
<evidence type="ECO:0000313" key="9">
    <source>
        <dbReference type="Proteomes" id="UP000005309"/>
    </source>
</evidence>
<dbReference type="PROSITE" id="PS01126">
    <property type="entry name" value="EF_TS_1"/>
    <property type="match status" value="1"/>
</dbReference>
<dbReference type="PANTHER" id="PTHR11741:SF0">
    <property type="entry name" value="ELONGATION FACTOR TS, MITOCHONDRIAL"/>
    <property type="match status" value="1"/>
</dbReference>
<dbReference type="NCBIfam" id="TIGR00116">
    <property type="entry name" value="tsf"/>
    <property type="match status" value="1"/>
</dbReference>
<evidence type="ECO:0000256" key="4">
    <source>
        <dbReference type="ARBA" id="ARBA00022917"/>
    </source>
</evidence>
<comment type="caution">
    <text evidence="6">Lacks conserved residue(s) required for the propagation of feature annotation.</text>
</comment>
<evidence type="ECO:0000313" key="8">
    <source>
        <dbReference type="EMBL" id="EEQ48886.1"/>
    </source>
</evidence>
<dbReference type="InterPro" id="IPR014039">
    <property type="entry name" value="Transl_elong_EFTs/EF1B_dimer"/>
</dbReference>
<comment type="caution">
    <text evidence="8">The sequence shown here is derived from an EMBL/GenBank/DDBJ whole genome shotgun (WGS) entry which is preliminary data.</text>
</comment>
<dbReference type="SUPFAM" id="SSF46934">
    <property type="entry name" value="UBA-like"/>
    <property type="match status" value="1"/>
</dbReference>
<dbReference type="Gene3D" id="1.10.286.20">
    <property type="match status" value="1"/>
</dbReference>
<evidence type="ECO:0000256" key="5">
    <source>
        <dbReference type="ARBA" id="ARBA00025453"/>
    </source>
</evidence>
<dbReference type="InterPro" id="IPR036402">
    <property type="entry name" value="EF-Ts_dimer_sf"/>
</dbReference>
<reference evidence="8 9" key="1">
    <citation type="submission" date="2009-04" db="EMBL/GenBank/DDBJ databases">
        <authorList>
            <person name="Qin X."/>
            <person name="Bachman B."/>
            <person name="Battles P."/>
            <person name="Bell A."/>
            <person name="Bess C."/>
            <person name="Bickham C."/>
            <person name="Chaboub L."/>
            <person name="Chen D."/>
            <person name="Coyle M."/>
            <person name="Deiros D.R."/>
            <person name="Dinh H."/>
            <person name="Forbes L."/>
            <person name="Fowler G."/>
            <person name="Francisco L."/>
            <person name="Fu Q."/>
            <person name="Gubbala S."/>
            <person name="Hale W."/>
            <person name="Han Y."/>
            <person name="Hemphill L."/>
            <person name="Highlander S.K."/>
            <person name="Hirani K."/>
            <person name="Hogues M."/>
            <person name="Jackson L."/>
            <person name="Jakkamsetti A."/>
            <person name="Javaid M."/>
            <person name="Jiang H."/>
            <person name="Korchina V."/>
            <person name="Kovar C."/>
            <person name="Lara F."/>
            <person name="Lee S."/>
            <person name="Mata R."/>
            <person name="Mathew T."/>
            <person name="Moen C."/>
            <person name="Morales K."/>
            <person name="Munidasa M."/>
            <person name="Nazareth L."/>
            <person name="Ngo R."/>
            <person name="Nguyen L."/>
            <person name="Okwuonu G."/>
            <person name="Ongeri F."/>
            <person name="Patil S."/>
            <person name="Petrosino J."/>
            <person name="Pham C."/>
            <person name="Pham P."/>
            <person name="Pu L.-L."/>
            <person name="Puazo M."/>
            <person name="Raj R."/>
            <person name="Reid J."/>
            <person name="Rouhana J."/>
            <person name="Saada N."/>
            <person name="Shang Y."/>
            <person name="Simmons D."/>
            <person name="Thornton R."/>
            <person name="Warren J."/>
            <person name="Weissenberger G."/>
            <person name="Zhang J."/>
            <person name="Zhang L."/>
            <person name="Zhou C."/>
            <person name="Zhu D."/>
            <person name="Muzny D."/>
            <person name="Worley K."/>
            <person name="Gibbs R."/>
        </authorList>
    </citation>
    <scope>NUCLEOTIDE SEQUENCE [LARGE SCALE GENOMIC DNA]</scope>
    <source>
        <strain evidence="8 9">ATCC 43531</strain>
    </source>
</reference>
<evidence type="ECO:0000256" key="1">
    <source>
        <dbReference type="ARBA" id="ARBA00005532"/>
    </source>
</evidence>
<dbReference type="GO" id="GO:0003746">
    <property type="term" value="F:translation elongation factor activity"/>
    <property type="evidence" value="ECO:0007669"/>
    <property type="project" value="UniProtKB-UniRule"/>
</dbReference>
<evidence type="ECO:0000259" key="7">
    <source>
        <dbReference type="Pfam" id="PF00889"/>
    </source>
</evidence>
<keyword evidence="9" id="KW-1185">Reference proteome</keyword>
<dbReference type="HOGENOM" id="CLU_047155_0_0_9"/>
<dbReference type="FunFam" id="1.10.286.20:FF:000001">
    <property type="entry name" value="Elongation factor Ts"/>
    <property type="match status" value="1"/>
</dbReference>
<organism evidence="8 9">
    <name type="scientific">Selenomonas flueggei ATCC 43531</name>
    <dbReference type="NCBI Taxonomy" id="638302"/>
    <lineage>
        <taxon>Bacteria</taxon>
        <taxon>Bacillati</taxon>
        <taxon>Bacillota</taxon>
        <taxon>Negativicutes</taxon>
        <taxon>Selenomonadales</taxon>
        <taxon>Selenomonadaceae</taxon>
        <taxon>Selenomonas</taxon>
    </lineage>
</organism>
<evidence type="ECO:0000256" key="2">
    <source>
        <dbReference type="ARBA" id="ARBA00016956"/>
    </source>
</evidence>
<dbReference type="EMBL" id="ACLA01000010">
    <property type="protein sequence ID" value="EEQ48886.1"/>
    <property type="molecule type" value="Genomic_DNA"/>
</dbReference>
<dbReference type="CDD" id="cd14275">
    <property type="entry name" value="UBA_EF-Ts"/>
    <property type="match status" value="1"/>
</dbReference>
<proteinExistence type="inferred from homology"/>
<dbReference type="Proteomes" id="UP000005309">
    <property type="component" value="Unassembled WGS sequence"/>
</dbReference>
<dbReference type="InterPro" id="IPR018101">
    <property type="entry name" value="Transl_elong_Ts_CS"/>
</dbReference>
<dbReference type="InterPro" id="IPR009060">
    <property type="entry name" value="UBA-like_sf"/>
</dbReference>
<dbReference type="InterPro" id="IPR001816">
    <property type="entry name" value="Transl_elong_EFTs/EF1B"/>
</dbReference>
<dbReference type="AlphaFoldDB" id="C4V272"/>
<comment type="function">
    <text evidence="5 6">Associates with the EF-Tu.GDP complex and induces the exchange of GDP to GTP. It remains bound to the aminoacyl-tRNA.EF-Tu.GTP complex up to the GTP hydrolysis stage on the ribosome.</text>
</comment>
<dbReference type="GO" id="GO:0005737">
    <property type="term" value="C:cytoplasm"/>
    <property type="evidence" value="ECO:0007669"/>
    <property type="project" value="UniProtKB-SubCell"/>
</dbReference>
<dbReference type="PANTHER" id="PTHR11741">
    <property type="entry name" value="ELONGATION FACTOR TS"/>
    <property type="match status" value="1"/>
</dbReference>
<dbReference type="Gene3D" id="1.10.8.10">
    <property type="entry name" value="DNA helicase RuvA subunit, C-terminal domain"/>
    <property type="match status" value="1"/>
</dbReference>
<keyword evidence="6" id="KW-0963">Cytoplasm</keyword>
<gene>
    <name evidence="6 8" type="primary">tsf</name>
    <name evidence="8" type="ORF">HMPREF0908_0616</name>
</gene>
<comment type="subcellular location">
    <subcellularLocation>
        <location evidence="6">Cytoplasm</location>
    </subcellularLocation>
</comment>
<accession>C4V272</accession>
<name>C4V272_9FIRM</name>
<dbReference type="HAMAP" id="MF_00050">
    <property type="entry name" value="EF_Ts"/>
    <property type="match status" value="1"/>
</dbReference>
<protein>
    <recommendedName>
        <fullName evidence="2 6">Elongation factor Ts</fullName>
        <shortName evidence="6">EF-Ts</shortName>
    </recommendedName>
</protein>
<feature type="domain" description="Translation elongation factor EFTs/EF1B dimerisation" evidence="7">
    <location>
        <begin position="79"/>
        <end position="277"/>
    </location>
</feature>
<dbReference type="Pfam" id="PF00889">
    <property type="entry name" value="EF_TS"/>
    <property type="match status" value="1"/>
</dbReference>
<dbReference type="eggNOG" id="COG0264">
    <property type="taxonomic scope" value="Bacteria"/>
</dbReference>
<dbReference type="STRING" id="638302.HMPREF0908_0616"/>